<gene>
    <name evidence="2" type="ORF">COLO4_19689</name>
</gene>
<reference evidence="3" key="1">
    <citation type="submission" date="2013-09" db="EMBL/GenBank/DDBJ databases">
        <title>Corchorus olitorius genome sequencing.</title>
        <authorList>
            <person name="Alam M."/>
            <person name="Haque M.S."/>
            <person name="Islam M.S."/>
            <person name="Emdad E.M."/>
            <person name="Islam M.M."/>
            <person name="Ahmed B."/>
            <person name="Halim A."/>
            <person name="Hossen Q.M.M."/>
            <person name="Hossain M.Z."/>
            <person name="Ahmed R."/>
            <person name="Khan M.M."/>
            <person name="Islam R."/>
            <person name="Rashid M.M."/>
            <person name="Khan S.A."/>
            <person name="Rahman M.S."/>
            <person name="Alam M."/>
            <person name="Yahiya A.S."/>
            <person name="Khan M.S."/>
            <person name="Azam M.S."/>
            <person name="Haque T."/>
            <person name="Lashkar M.Z.H."/>
            <person name="Akhand A.I."/>
            <person name="Morshed G."/>
            <person name="Roy S."/>
            <person name="Uddin K.S."/>
            <person name="Rabeya T."/>
            <person name="Hossain A.S."/>
            <person name="Chowdhury A."/>
            <person name="Snigdha A.R."/>
            <person name="Mortoza M.S."/>
            <person name="Matin S.A."/>
            <person name="Hoque S.M.E."/>
            <person name="Islam M.K."/>
            <person name="Roy D.K."/>
            <person name="Haider R."/>
            <person name="Moosa M.M."/>
            <person name="Elias S.M."/>
            <person name="Hasan A.M."/>
            <person name="Jahan S."/>
            <person name="Shafiuddin M."/>
            <person name="Mahmood N."/>
            <person name="Shommy N.S."/>
        </authorList>
    </citation>
    <scope>NUCLEOTIDE SEQUENCE [LARGE SCALE GENOMIC DNA]</scope>
    <source>
        <strain evidence="3">cv. O-4</strain>
    </source>
</reference>
<evidence type="ECO:0000256" key="1">
    <source>
        <dbReference type="SAM" id="MobiDB-lite"/>
    </source>
</evidence>
<feature type="compositionally biased region" description="Acidic residues" evidence="1">
    <location>
        <begin position="62"/>
        <end position="94"/>
    </location>
</feature>
<feature type="compositionally biased region" description="Basic and acidic residues" evidence="1">
    <location>
        <begin position="45"/>
        <end position="61"/>
    </location>
</feature>
<feature type="compositionally biased region" description="Low complexity" evidence="1">
    <location>
        <begin position="109"/>
        <end position="121"/>
    </location>
</feature>
<dbReference type="AlphaFoldDB" id="A0A1R3J406"/>
<keyword evidence="3" id="KW-1185">Reference proteome</keyword>
<evidence type="ECO:0000313" key="3">
    <source>
        <dbReference type="Proteomes" id="UP000187203"/>
    </source>
</evidence>
<accession>A0A1R3J406</accession>
<dbReference type="EMBL" id="AWUE01016732">
    <property type="protein sequence ID" value="OMO89558.1"/>
    <property type="molecule type" value="Genomic_DNA"/>
</dbReference>
<protein>
    <submittedName>
        <fullName evidence="2">Uncharacterized protein</fullName>
    </submittedName>
</protein>
<dbReference type="Proteomes" id="UP000187203">
    <property type="component" value="Unassembled WGS sequence"/>
</dbReference>
<comment type="caution">
    <text evidence="2">The sequence shown here is derived from an EMBL/GenBank/DDBJ whole genome shotgun (WGS) entry which is preliminary data.</text>
</comment>
<evidence type="ECO:0000313" key="2">
    <source>
        <dbReference type="EMBL" id="OMO89558.1"/>
    </source>
</evidence>
<organism evidence="2 3">
    <name type="scientific">Corchorus olitorius</name>
    <dbReference type="NCBI Taxonomy" id="93759"/>
    <lineage>
        <taxon>Eukaryota</taxon>
        <taxon>Viridiplantae</taxon>
        <taxon>Streptophyta</taxon>
        <taxon>Embryophyta</taxon>
        <taxon>Tracheophyta</taxon>
        <taxon>Spermatophyta</taxon>
        <taxon>Magnoliopsida</taxon>
        <taxon>eudicotyledons</taxon>
        <taxon>Gunneridae</taxon>
        <taxon>Pentapetalae</taxon>
        <taxon>rosids</taxon>
        <taxon>malvids</taxon>
        <taxon>Malvales</taxon>
        <taxon>Malvaceae</taxon>
        <taxon>Grewioideae</taxon>
        <taxon>Apeibeae</taxon>
        <taxon>Corchorus</taxon>
    </lineage>
</organism>
<proteinExistence type="predicted"/>
<sequence length="152" mass="17100">MVQEFFTGIIIDKKGIFKEDPFAENGKNMYVHICERDNIISARTLRFDNEEGDDQETKTSDEDVGSDEEKDESEDDDEDPNEDKSSEDEIDEEIEARSDVPSSIENVADESSASSINSSDSAELDNTLPKTKRARTKHADKDDTPSKMSKKL</sequence>
<name>A0A1R3J406_9ROSI</name>
<feature type="region of interest" description="Disordered" evidence="1">
    <location>
        <begin position="44"/>
        <end position="152"/>
    </location>
</feature>